<gene>
    <name evidence="1" type="ORF">PACLA_8A069039</name>
</gene>
<dbReference type="Proteomes" id="UP001152795">
    <property type="component" value="Unassembled WGS sequence"/>
</dbReference>
<dbReference type="EMBL" id="CACRXK020025552">
    <property type="protein sequence ID" value="CAB4039555.1"/>
    <property type="molecule type" value="Genomic_DNA"/>
</dbReference>
<comment type="caution">
    <text evidence="1">The sequence shown here is derived from an EMBL/GenBank/DDBJ whole genome shotgun (WGS) entry which is preliminary data.</text>
</comment>
<organism evidence="1 2">
    <name type="scientific">Paramuricea clavata</name>
    <name type="common">Red gorgonian</name>
    <name type="synonym">Violescent sea-whip</name>
    <dbReference type="NCBI Taxonomy" id="317549"/>
    <lineage>
        <taxon>Eukaryota</taxon>
        <taxon>Metazoa</taxon>
        <taxon>Cnidaria</taxon>
        <taxon>Anthozoa</taxon>
        <taxon>Octocorallia</taxon>
        <taxon>Malacalcyonacea</taxon>
        <taxon>Plexauridae</taxon>
        <taxon>Paramuricea</taxon>
    </lineage>
</organism>
<reference evidence="1" key="1">
    <citation type="submission" date="2020-04" db="EMBL/GenBank/DDBJ databases">
        <authorList>
            <person name="Alioto T."/>
            <person name="Alioto T."/>
            <person name="Gomez Garrido J."/>
        </authorList>
    </citation>
    <scope>NUCLEOTIDE SEQUENCE</scope>
    <source>
        <strain evidence="1">A484AB</strain>
    </source>
</reference>
<sequence>MVHDPHKITSLWANYFEDLHEFKRYENENIFDSGFRKDIESEIHRLDLLEDESDTVLAQWYGIWRE</sequence>
<evidence type="ECO:0000313" key="1">
    <source>
        <dbReference type="EMBL" id="CAB4039555.1"/>
    </source>
</evidence>
<keyword evidence="2" id="KW-1185">Reference proteome</keyword>
<name>A0A7D9LWB4_PARCT</name>
<dbReference type="AlphaFoldDB" id="A0A7D9LWB4"/>
<protein>
    <submittedName>
        <fullName evidence="1">Uncharacterized protein</fullName>
    </submittedName>
</protein>
<evidence type="ECO:0000313" key="2">
    <source>
        <dbReference type="Proteomes" id="UP001152795"/>
    </source>
</evidence>
<accession>A0A7D9LWB4</accession>
<feature type="non-terminal residue" evidence="1">
    <location>
        <position position="66"/>
    </location>
</feature>
<proteinExistence type="predicted"/>